<organism evidence="2 3">
    <name type="scientific">Liparis tanakae</name>
    <name type="common">Tanaka's snailfish</name>
    <dbReference type="NCBI Taxonomy" id="230148"/>
    <lineage>
        <taxon>Eukaryota</taxon>
        <taxon>Metazoa</taxon>
        <taxon>Chordata</taxon>
        <taxon>Craniata</taxon>
        <taxon>Vertebrata</taxon>
        <taxon>Euteleostomi</taxon>
        <taxon>Actinopterygii</taxon>
        <taxon>Neopterygii</taxon>
        <taxon>Teleostei</taxon>
        <taxon>Neoteleostei</taxon>
        <taxon>Acanthomorphata</taxon>
        <taxon>Eupercaria</taxon>
        <taxon>Perciformes</taxon>
        <taxon>Cottioidei</taxon>
        <taxon>Cottales</taxon>
        <taxon>Liparidae</taxon>
        <taxon>Liparis</taxon>
    </lineage>
</organism>
<feature type="compositionally biased region" description="Low complexity" evidence="1">
    <location>
        <begin position="38"/>
        <end position="56"/>
    </location>
</feature>
<evidence type="ECO:0000256" key="1">
    <source>
        <dbReference type="SAM" id="MobiDB-lite"/>
    </source>
</evidence>
<reference evidence="2 3" key="1">
    <citation type="submission" date="2019-03" db="EMBL/GenBank/DDBJ databases">
        <title>First draft genome of Liparis tanakae, snailfish: a comprehensive survey of snailfish specific genes.</title>
        <authorList>
            <person name="Kim W."/>
            <person name="Song I."/>
            <person name="Jeong J.-H."/>
            <person name="Kim D."/>
            <person name="Kim S."/>
            <person name="Ryu S."/>
            <person name="Song J.Y."/>
            <person name="Lee S.K."/>
        </authorList>
    </citation>
    <scope>NUCLEOTIDE SEQUENCE [LARGE SCALE GENOMIC DNA]</scope>
    <source>
        <tissue evidence="2">Muscle</tissue>
    </source>
</reference>
<gene>
    <name evidence="2" type="ORF">EYF80_040901</name>
</gene>
<dbReference type="Proteomes" id="UP000314294">
    <property type="component" value="Unassembled WGS sequence"/>
</dbReference>
<accession>A0A4Z2G5N6</accession>
<evidence type="ECO:0000313" key="2">
    <source>
        <dbReference type="EMBL" id="TNN48878.1"/>
    </source>
</evidence>
<comment type="caution">
    <text evidence="2">The sequence shown here is derived from an EMBL/GenBank/DDBJ whole genome shotgun (WGS) entry which is preliminary data.</text>
</comment>
<evidence type="ECO:0000313" key="3">
    <source>
        <dbReference type="Proteomes" id="UP000314294"/>
    </source>
</evidence>
<dbReference type="AlphaFoldDB" id="A0A4Z2G5N6"/>
<feature type="region of interest" description="Disordered" evidence="1">
    <location>
        <begin position="38"/>
        <end position="62"/>
    </location>
</feature>
<keyword evidence="3" id="KW-1185">Reference proteome</keyword>
<dbReference type="EMBL" id="SRLO01000678">
    <property type="protein sequence ID" value="TNN48878.1"/>
    <property type="molecule type" value="Genomic_DNA"/>
</dbReference>
<protein>
    <submittedName>
        <fullName evidence="2">Uncharacterized protein</fullName>
    </submittedName>
</protein>
<proteinExistence type="predicted"/>
<sequence length="76" mass="8298">MPLELVPRHRFDCQLQPPPTETALPLAGRCSVTEAAAEKAQQTAAGGRRGSRSASSDEAPRFLKAVDRDRMFEGIF</sequence>
<name>A0A4Z2G5N6_9TELE</name>